<reference evidence="2" key="1">
    <citation type="journal article" date="2019" name="Int. J. Syst. Evol. Microbiol.">
        <title>The Global Catalogue of Microorganisms (GCM) 10K type strain sequencing project: providing services to taxonomists for standard genome sequencing and annotation.</title>
        <authorList>
            <consortium name="The Broad Institute Genomics Platform"/>
            <consortium name="The Broad Institute Genome Sequencing Center for Infectious Disease"/>
            <person name="Wu L."/>
            <person name="Ma J."/>
        </authorList>
    </citation>
    <scope>NUCLEOTIDE SEQUENCE [LARGE SCALE GENOMIC DNA]</scope>
    <source>
        <strain evidence="2">CECT 9128</strain>
    </source>
</reference>
<sequence>MGATELREKWKKSIKTVDVRFLQMVDALYEGYFKNEVVAYYPDGTPMTRQDYKMALDVAESQIEKGDFITAEEFEKEEN</sequence>
<dbReference type="EMBL" id="JBHSAS010000033">
    <property type="protein sequence ID" value="MFC4029373.1"/>
    <property type="molecule type" value="Genomic_DNA"/>
</dbReference>
<protein>
    <submittedName>
        <fullName evidence="1">Uncharacterized protein</fullName>
    </submittedName>
</protein>
<comment type="caution">
    <text evidence="1">The sequence shown here is derived from an EMBL/GenBank/DDBJ whole genome shotgun (WGS) entry which is preliminary data.</text>
</comment>
<keyword evidence="2" id="KW-1185">Reference proteome</keyword>
<dbReference type="RefSeq" id="WP_290236958.1">
    <property type="nucleotide sequence ID" value="NZ_JAUFPZ010000002.1"/>
</dbReference>
<proteinExistence type="predicted"/>
<evidence type="ECO:0000313" key="2">
    <source>
        <dbReference type="Proteomes" id="UP001595793"/>
    </source>
</evidence>
<gene>
    <name evidence="1" type="ORF">ACFOS1_18280</name>
</gene>
<organism evidence="1 2">
    <name type="scientific">Zunongwangia endophytica</name>
    <dbReference type="NCBI Taxonomy" id="1808945"/>
    <lineage>
        <taxon>Bacteria</taxon>
        <taxon>Pseudomonadati</taxon>
        <taxon>Bacteroidota</taxon>
        <taxon>Flavobacteriia</taxon>
        <taxon>Flavobacteriales</taxon>
        <taxon>Flavobacteriaceae</taxon>
        <taxon>Zunongwangia</taxon>
    </lineage>
</organism>
<dbReference type="Proteomes" id="UP001595793">
    <property type="component" value="Unassembled WGS sequence"/>
</dbReference>
<evidence type="ECO:0000313" key="1">
    <source>
        <dbReference type="EMBL" id="MFC4029373.1"/>
    </source>
</evidence>
<name>A0ABV8HBC1_9FLAO</name>
<accession>A0ABV8HBC1</accession>